<dbReference type="InterPro" id="IPR041347">
    <property type="entry name" value="MftR_C"/>
</dbReference>
<dbReference type="Proteomes" id="UP000464507">
    <property type="component" value="Chromosome"/>
</dbReference>
<dbReference type="InterPro" id="IPR050109">
    <property type="entry name" value="HTH-type_TetR-like_transc_reg"/>
</dbReference>
<reference evidence="6 7" key="1">
    <citation type="submission" date="2016-09" db="EMBL/GenBank/DDBJ databases">
        <title>Complete genome sequence of microbes from the polar regions.</title>
        <authorList>
            <person name="Liao L."/>
            <person name="Chen B."/>
        </authorList>
    </citation>
    <scope>NUCLEOTIDE SEQUENCE [LARGE SCALE GENOMIC DNA]</scope>
    <source>
        <strain evidence="6 7">ZS314</strain>
    </source>
</reference>
<accession>A0A7L5AK53</accession>
<evidence type="ECO:0000259" key="5">
    <source>
        <dbReference type="PROSITE" id="PS50977"/>
    </source>
</evidence>
<dbReference type="PROSITE" id="PS01081">
    <property type="entry name" value="HTH_TETR_1"/>
    <property type="match status" value="1"/>
</dbReference>
<organism evidence="6 7">
    <name type="scientific">Marisediminicola antarctica</name>
    <dbReference type="NCBI Taxonomy" id="674079"/>
    <lineage>
        <taxon>Bacteria</taxon>
        <taxon>Bacillati</taxon>
        <taxon>Actinomycetota</taxon>
        <taxon>Actinomycetes</taxon>
        <taxon>Micrococcales</taxon>
        <taxon>Microbacteriaceae</taxon>
        <taxon>Marisediminicola</taxon>
    </lineage>
</organism>
<keyword evidence="1" id="KW-0805">Transcription regulation</keyword>
<dbReference type="PANTHER" id="PTHR30055">
    <property type="entry name" value="HTH-TYPE TRANSCRIPTIONAL REGULATOR RUTR"/>
    <property type="match status" value="1"/>
</dbReference>
<evidence type="ECO:0000313" key="6">
    <source>
        <dbReference type="EMBL" id="QHO69744.1"/>
    </source>
</evidence>
<evidence type="ECO:0000256" key="1">
    <source>
        <dbReference type="ARBA" id="ARBA00023015"/>
    </source>
</evidence>
<dbReference type="SUPFAM" id="SSF46689">
    <property type="entry name" value="Homeodomain-like"/>
    <property type="match status" value="1"/>
</dbReference>
<evidence type="ECO:0000313" key="7">
    <source>
        <dbReference type="Proteomes" id="UP000464507"/>
    </source>
</evidence>
<dbReference type="Pfam" id="PF00440">
    <property type="entry name" value="TetR_N"/>
    <property type="match status" value="1"/>
</dbReference>
<dbReference type="Gene3D" id="1.10.10.60">
    <property type="entry name" value="Homeodomain-like"/>
    <property type="match status" value="1"/>
</dbReference>
<feature type="domain" description="HTH tetR-type" evidence="5">
    <location>
        <begin position="36"/>
        <end position="96"/>
    </location>
</feature>
<dbReference type="GO" id="GO:0000976">
    <property type="term" value="F:transcription cis-regulatory region binding"/>
    <property type="evidence" value="ECO:0007669"/>
    <property type="project" value="TreeGrafter"/>
</dbReference>
<gene>
    <name evidence="6" type="ORF">BHD05_08920</name>
</gene>
<name>A0A7L5AK53_9MICO</name>
<dbReference type="InterPro" id="IPR009057">
    <property type="entry name" value="Homeodomain-like_sf"/>
</dbReference>
<dbReference type="KEGG" id="mant:BHD05_08920"/>
<dbReference type="InterPro" id="IPR001647">
    <property type="entry name" value="HTH_TetR"/>
</dbReference>
<keyword evidence="3" id="KW-0804">Transcription</keyword>
<dbReference type="PRINTS" id="PR00455">
    <property type="entry name" value="HTHTETR"/>
</dbReference>
<dbReference type="Pfam" id="PF17754">
    <property type="entry name" value="TetR_C_14"/>
    <property type="match status" value="1"/>
</dbReference>
<protein>
    <recommendedName>
        <fullName evidence="5">HTH tetR-type domain-containing protein</fullName>
    </recommendedName>
</protein>
<dbReference type="PROSITE" id="PS50977">
    <property type="entry name" value="HTH_TETR_2"/>
    <property type="match status" value="1"/>
</dbReference>
<dbReference type="AlphaFoldDB" id="A0A7L5AK53"/>
<dbReference type="PANTHER" id="PTHR30055:SF238">
    <property type="entry name" value="MYCOFACTOCIN BIOSYNTHESIS TRANSCRIPTIONAL REGULATOR MFTR-RELATED"/>
    <property type="match status" value="1"/>
</dbReference>
<sequence>MRESQFFCWGIQPSYNKWTQSIKGGPLTNARGRPHASSCEMLQEAAFDLFLENGYAGTTVAQITQRAGVSRATFFNYFSAKSDVFWIDLDDVLARLPDALAATDARAPVMQAMCSAIVAASTALGPAKVPWALTHLTLVGDIGELQSSAMSRLASQARVLSEFITTRIGGDAESALIARSASFGAIGAVIAAAQTWADASTKRGELGPYLSAALAPLCHGVQAAIDAMPPGEL</sequence>
<feature type="DNA-binding region" description="H-T-H motif" evidence="4">
    <location>
        <begin position="59"/>
        <end position="78"/>
    </location>
</feature>
<keyword evidence="2 4" id="KW-0238">DNA-binding</keyword>
<dbReference type="InterPro" id="IPR023772">
    <property type="entry name" value="DNA-bd_HTH_TetR-type_CS"/>
</dbReference>
<dbReference type="Gene3D" id="1.10.357.10">
    <property type="entry name" value="Tetracycline Repressor, domain 2"/>
    <property type="match status" value="1"/>
</dbReference>
<dbReference type="EMBL" id="CP017146">
    <property type="protein sequence ID" value="QHO69744.1"/>
    <property type="molecule type" value="Genomic_DNA"/>
</dbReference>
<evidence type="ECO:0000256" key="4">
    <source>
        <dbReference type="PROSITE-ProRule" id="PRU00335"/>
    </source>
</evidence>
<dbReference type="GO" id="GO:0003700">
    <property type="term" value="F:DNA-binding transcription factor activity"/>
    <property type="evidence" value="ECO:0007669"/>
    <property type="project" value="TreeGrafter"/>
</dbReference>
<keyword evidence="7" id="KW-1185">Reference proteome</keyword>
<proteinExistence type="predicted"/>
<evidence type="ECO:0000256" key="3">
    <source>
        <dbReference type="ARBA" id="ARBA00023163"/>
    </source>
</evidence>
<evidence type="ECO:0000256" key="2">
    <source>
        <dbReference type="ARBA" id="ARBA00023125"/>
    </source>
</evidence>